<dbReference type="Proteomes" id="UP001143543">
    <property type="component" value="Unassembled WGS sequence"/>
</dbReference>
<feature type="transmembrane region" description="Helical" evidence="1">
    <location>
        <begin position="12"/>
        <end position="35"/>
    </location>
</feature>
<dbReference type="EMBL" id="BRVO01000001">
    <property type="protein sequence ID" value="GLB47791.1"/>
    <property type="molecule type" value="Genomic_DNA"/>
</dbReference>
<keyword evidence="1" id="KW-0812">Transmembrane</keyword>
<gene>
    <name evidence="2" type="ORF">Y10_01590</name>
</gene>
<evidence type="ECO:0000313" key="2">
    <source>
        <dbReference type="EMBL" id="GLB47791.1"/>
    </source>
</evidence>
<evidence type="ECO:0000256" key="1">
    <source>
        <dbReference type="SAM" id="Phobius"/>
    </source>
</evidence>
<keyword evidence="3" id="KW-1185">Reference proteome</keyword>
<accession>A0ABQ5MEH4</accession>
<name>A0ABQ5MEH4_9FLAO</name>
<feature type="transmembrane region" description="Helical" evidence="1">
    <location>
        <begin position="41"/>
        <end position="62"/>
    </location>
</feature>
<protein>
    <submittedName>
        <fullName evidence="2">Uncharacterized protein</fullName>
    </submittedName>
</protein>
<proteinExistence type="predicted"/>
<sequence>MVNKPEKLKVMIKIFGIIMAIGGAISLVMGIMGIFGSMSLWVSPWALSILGFIFFISGISLLKYRKDTDVVQAENRN</sequence>
<reference evidence="2" key="1">
    <citation type="submission" date="2022-07" db="EMBL/GenBank/DDBJ databases">
        <title>Taxonomy of Novel Oxalotrophic and Methylotrophic Bacteria.</title>
        <authorList>
            <person name="Sahin N."/>
            <person name="Tani A."/>
        </authorList>
    </citation>
    <scope>NUCLEOTIDE SEQUENCE</scope>
    <source>
        <strain evidence="2">Y10</strain>
    </source>
</reference>
<evidence type="ECO:0000313" key="3">
    <source>
        <dbReference type="Proteomes" id="UP001143543"/>
    </source>
</evidence>
<keyword evidence="1" id="KW-1133">Transmembrane helix</keyword>
<keyword evidence="1" id="KW-0472">Membrane</keyword>
<organism evidence="2 3">
    <name type="scientific">Neptunitalea lumnitzerae</name>
    <dbReference type="NCBI Taxonomy" id="2965509"/>
    <lineage>
        <taxon>Bacteria</taxon>
        <taxon>Pseudomonadati</taxon>
        <taxon>Bacteroidota</taxon>
        <taxon>Flavobacteriia</taxon>
        <taxon>Flavobacteriales</taxon>
        <taxon>Flavobacteriaceae</taxon>
        <taxon>Neptunitalea</taxon>
    </lineage>
</organism>
<comment type="caution">
    <text evidence="2">The sequence shown here is derived from an EMBL/GenBank/DDBJ whole genome shotgun (WGS) entry which is preliminary data.</text>
</comment>